<proteinExistence type="predicted"/>
<keyword evidence="3" id="KW-1185">Reference proteome</keyword>
<accession>A0A8T3E9Y3</accession>
<dbReference type="EMBL" id="JAERUA010000001">
    <property type="protein sequence ID" value="KAI1903905.1"/>
    <property type="molecule type" value="Genomic_DNA"/>
</dbReference>
<dbReference type="GO" id="GO:1901222">
    <property type="term" value="P:regulation of non-canonical NF-kappaB signal transduction"/>
    <property type="evidence" value="ECO:0007669"/>
    <property type="project" value="InterPro"/>
</dbReference>
<evidence type="ECO:0000256" key="1">
    <source>
        <dbReference type="SAM" id="MobiDB-lite"/>
    </source>
</evidence>
<protein>
    <recommendedName>
        <fullName evidence="4">A-kinase-interacting protein 1</fullName>
    </recommendedName>
</protein>
<comment type="caution">
    <text evidence="2">The sequence shown here is derived from an EMBL/GenBank/DDBJ whole genome shotgun (WGS) entry which is preliminary data.</text>
</comment>
<reference evidence="2" key="1">
    <citation type="submission" date="2021-01" db="EMBL/GenBank/DDBJ databases">
        <authorList>
            <person name="Zahm M."/>
            <person name="Roques C."/>
            <person name="Cabau C."/>
            <person name="Klopp C."/>
            <person name="Donnadieu C."/>
            <person name="Jouanno E."/>
            <person name="Lampietro C."/>
            <person name="Louis A."/>
            <person name="Herpin A."/>
            <person name="Echchiki A."/>
            <person name="Berthelot C."/>
            <person name="Parey E."/>
            <person name="Roest-Crollius H."/>
            <person name="Braasch I."/>
            <person name="Postlethwait J."/>
            <person name="Bobe J."/>
            <person name="Montfort J."/>
            <person name="Bouchez O."/>
            <person name="Begum T."/>
            <person name="Mejri S."/>
            <person name="Adams A."/>
            <person name="Chen W.-J."/>
            <person name="Guiguen Y."/>
        </authorList>
    </citation>
    <scope>NUCLEOTIDE SEQUENCE</scope>
    <source>
        <tissue evidence="2">Blood</tissue>
    </source>
</reference>
<evidence type="ECO:0000313" key="2">
    <source>
        <dbReference type="EMBL" id="KAI1903905.1"/>
    </source>
</evidence>
<dbReference type="PANTHER" id="PTHR14330:SF2">
    <property type="entry name" value="A-KINASE-INTERACTING PROTEIN 1"/>
    <property type="match status" value="1"/>
</dbReference>
<evidence type="ECO:0000313" key="3">
    <source>
        <dbReference type="Proteomes" id="UP000829720"/>
    </source>
</evidence>
<dbReference type="PANTHER" id="PTHR14330">
    <property type="entry name" value="A-KINASE-INTERACTING PROTEIN 1"/>
    <property type="match status" value="1"/>
</dbReference>
<evidence type="ECO:0008006" key="4">
    <source>
        <dbReference type="Google" id="ProtNLM"/>
    </source>
</evidence>
<dbReference type="InterPro" id="IPR033214">
    <property type="entry name" value="AKIP1"/>
</dbReference>
<name>A0A8T3E9Y3_9TELE</name>
<dbReference type="Proteomes" id="UP000829720">
    <property type="component" value="Unassembled WGS sequence"/>
</dbReference>
<dbReference type="GO" id="GO:0005654">
    <property type="term" value="C:nucleoplasm"/>
    <property type="evidence" value="ECO:0007669"/>
    <property type="project" value="TreeGrafter"/>
</dbReference>
<organism evidence="2 3">
    <name type="scientific">Albula goreensis</name>
    <dbReference type="NCBI Taxonomy" id="1534307"/>
    <lineage>
        <taxon>Eukaryota</taxon>
        <taxon>Metazoa</taxon>
        <taxon>Chordata</taxon>
        <taxon>Craniata</taxon>
        <taxon>Vertebrata</taxon>
        <taxon>Euteleostomi</taxon>
        <taxon>Actinopterygii</taxon>
        <taxon>Neopterygii</taxon>
        <taxon>Teleostei</taxon>
        <taxon>Albuliformes</taxon>
        <taxon>Albulidae</taxon>
        <taxon>Albula</taxon>
    </lineage>
</organism>
<gene>
    <name evidence="2" type="ORF">AGOR_G00000220</name>
</gene>
<dbReference type="AlphaFoldDB" id="A0A8T3E9Y3"/>
<sequence>MSSRTWMDSSLRRSSRLGLQVLERAQRRSVDWASRSPSPQPTHAEETLRIPNSTRNRIPTWEAQAQKAKPHTTLDDAFETIVEFMGQTTQQCKNFYRCVPVQNPSQAEVKHVCRYHPHQLQGELQRIASEENERGPLEDYHIEVSPGTYAISAAEGDSNPQTHLVCVKAGESVNLTFQL</sequence>
<feature type="region of interest" description="Disordered" evidence="1">
    <location>
        <begin position="26"/>
        <end position="49"/>
    </location>
</feature>
<dbReference type="OrthoDB" id="5945634at2759"/>